<evidence type="ECO:0000313" key="5">
    <source>
        <dbReference type="EMBL" id="KAK4443904.1"/>
    </source>
</evidence>
<reference evidence="5" key="1">
    <citation type="journal article" date="2023" name="Mol. Phylogenet. Evol.">
        <title>Genome-scale phylogeny and comparative genomics of the fungal order Sordariales.</title>
        <authorList>
            <person name="Hensen N."/>
            <person name="Bonometti L."/>
            <person name="Westerberg I."/>
            <person name="Brannstrom I.O."/>
            <person name="Guillou S."/>
            <person name="Cros-Aarteil S."/>
            <person name="Calhoun S."/>
            <person name="Haridas S."/>
            <person name="Kuo A."/>
            <person name="Mondo S."/>
            <person name="Pangilinan J."/>
            <person name="Riley R."/>
            <person name="LaButti K."/>
            <person name="Andreopoulos B."/>
            <person name="Lipzen A."/>
            <person name="Chen C."/>
            <person name="Yan M."/>
            <person name="Daum C."/>
            <person name="Ng V."/>
            <person name="Clum A."/>
            <person name="Steindorff A."/>
            <person name="Ohm R.A."/>
            <person name="Martin F."/>
            <person name="Silar P."/>
            <person name="Natvig D.O."/>
            <person name="Lalanne C."/>
            <person name="Gautier V."/>
            <person name="Ament-Velasquez S.L."/>
            <person name="Kruys A."/>
            <person name="Hutchinson M.I."/>
            <person name="Powell A.J."/>
            <person name="Barry K."/>
            <person name="Miller A.N."/>
            <person name="Grigoriev I.V."/>
            <person name="Debuchy R."/>
            <person name="Gladieux P."/>
            <person name="Hiltunen Thoren M."/>
            <person name="Johannesson H."/>
        </authorList>
    </citation>
    <scope>NUCLEOTIDE SEQUENCE</scope>
    <source>
        <strain evidence="5">PSN243</strain>
    </source>
</reference>
<evidence type="ECO:0000313" key="6">
    <source>
        <dbReference type="Proteomes" id="UP001321760"/>
    </source>
</evidence>
<feature type="chain" id="PRO_5043877550" evidence="3">
    <location>
        <begin position="19"/>
        <end position="638"/>
    </location>
</feature>
<dbReference type="InterPro" id="IPR006094">
    <property type="entry name" value="Oxid_FAD_bind_N"/>
</dbReference>
<dbReference type="GO" id="GO:0016491">
    <property type="term" value="F:oxidoreductase activity"/>
    <property type="evidence" value="ECO:0007669"/>
    <property type="project" value="UniProtKB-KW"/>
</dbReference>
<dbReference type="GO" id="GO:0071949">
    <property type="term" value="F:FAD binding"/>
    <property type="evidence" value="ECO:0007669"/>
    <property type="project" value="InterPro"/>
</dbReference>
<name>A0AAV9G6Z2_9PEZI</name>
<dbReference type="EMBL" id="MU865985">
    <property type="protein sequence ID" value="KAK4443904.1"/>
    <property type="molecule type" value="Genomic_DNA"/>
</dbReference>
<dbReference type="AlphaFoldDB" id="A0AAV9G6Z2"/>
<comment type="caution">
    <text evidence="5">The sequence shown here is derived from an EMBL/GenBank/DDBJ whole genome shotgun (WGS) entry which is preliminary data.</text>
</comment>
<dbReference type="InterPro" id="IPR036318">
    <property type="entry name" value="FAD-bd_PCMH-like_sf"/>
</dbReference>
<proteinExistence type="inferred from homology"/>
<protein>
    <submittedName>
        <fullName evidence="5">6-hydroxy-D-nicotine oxidase</fullName>
    </submittedName>
</protein>
<evidence type="ECO:0000256" key="3">
    <source>
        <dbReference type="SAM" id="SignalP"/>
    </source>
</evidence>
<feature type="signal peptide" evidence="3">
    <location>
        <begin position="1"/>
        <end position="18"/>
    </location>
</feature>
<evidence type="ECO:0000256" key="1">
    <source>
        <dbReference type="ARBA" id="ARBA00005466"/>
    </source>
</evidence>
<accession>A0AAV9G6Z2</accession>
<organism evidence="5 6">
    <name type="scientific">Podospora aff. communis PSN243</name>
    <dbReference type="NCBI Taxonomy" id="3040156"/>
    <lineage>
        <taxon>Eukaryota</taxon>
        <taxon>Fungi</taxon>
        <taxon>Dikarya</taxon>
        <taxon>Ascomycota</taxon>
        <taxon>Pezizomycotina</taxon>
        <taxon>Sordariomycetes</taxon>
        <taxon>Sordariomycetidae</taxon>
        <taxon>Sordariales</taxon>
        <taxon>Podosporaceae</taxon>
        <taxon>Podospora</taxon>
    </lineage>
</organism>
<gene>
    <name evidence="5" type="ORF">QBC34DRAFT_476290</name>
</gene>
<dbReference type="Gene3D" id="3.30.465.10">
    <property type="match status" value="2"/>
</dbReference>
<dbReference type="InterPro" id="IPR016169">
    <property type="entry name" value="FAD-bd_PCMH_sub2"/>
</dbReference>
<dbReference type="InterPro" id="IPR016166">
    <property type="entry name" value="FAD-bd_PCMH"/>
</dbReference>
<dbReference type="SUPFAM" id="SSF56176">
    <property type="entry name" value="FAD-binding/transporter-associated domain-like"/>
    <property type="match status" value="1"/>
</dbReference>
<evidence type="ECO:0000256" key="2">
    <source>
        <dbReference type="ARBA" id="ARBA00023002"/>
    </source>
</evidence>
<dbReference type="Pfam" id="PF08031">
    <property type="entry name" value="BBE"/>
    <property type="match status" value="1"/>
</dbReference>
<dbReference type="InterPro" id="IPR012951">
    <property type="entry name" value="BBE"/>
</dbReference>
<keyword evidence="6" id="KW-1185">Reference proteome</keyword>
<reference evidence="5" key="2">
    <citation type="submission" date="2023-05" db="EMBL/GenBank/DDBJ databases">
        <authorList>
            <consortium name="Lawrence Berkeley National Laboratory"/>
            <person name="Steindorff A."/>
            <person name="Hensen N."/>
            <person name="Bonometti L."/>
            <person name="Westerberg I."/>
            <person name="Brannstrom I.O."/>
            <person name="Guillou S."/>
            <person name="Cros-Aarteil S."/>
            <person name="Calhoun S."/>
            <person name="Haridas S."/>
            <person name="Kuo A."/>
            <person name="Mondo S."/>
            <person name="Pangilinan J."/>
            <person name="Riley R."/>
            <person name="Labutti K."/>
            <person name="Andreopoulos B."/>
            <person name="Lipzen A."/>
            <person name="Chen C."/>
            <person name="Yanf M."/>
            <person name="Daum C."/>
            <person name="Ng V."/>
            <person name="Clum A."/>
            <person name="Ohm R."/>
            <person name="Martin F."/>
            <person name="Silar P."/>
            <person name="Natvig D."/>
            <person name="Lalanne C."/>
            <person name="Gautier V."/>
            <person name="Ament-Velasquez S.L."/>
            <person name="Kruys A."/>
            <person name="Hutchinson M.I."/>
            <person name="Powell A.J."/>
            <person name="Barry K."/>
            <person name="Miller A.N."/>
            <person name="Grigoriev I.V."/>
            <person name="Debuchy R."/>
            <person name="Gladieux P."/>
            <person name="Thoren M.H."/>
            <person name="Johannesson H."/>
        </authorList>
    </citation>
    <scope>NUCLEOTIDE SEQUENCE</scope>
    <source>
        <strain evidence="5">PSN243</strain>
    </source>
</reference>
<dbReference type="PANTHER" id="PTHR13878:SF91">
    <property type="entry name" value="FAD BINDING DOMAIN PROTEIN (AFU_ORTHOLOGUE AFUA_6G12070)-RELATED"/>
    <property type="match status" value="1"/>
</dbReference>
<dbReference type="PROSITE" id="PS51387">
    <property type="entry name" value="FAD_PCMH"/>
    <property type="match status" value="1"/>
</dbReference>
<dbReference type="InterPro" id="IPR050432">
    <property type="entry name" value="FAD-linked_Oxidoreductases_BP"/>
</dbReference>
<dbReference type="Proteomes" id="UP001321760">
    <property type="component" value="Unassembled WGS sequence"/>
</dbReference>
<comment type="similarity">
    <text evidence="1">Belongs to the oxygen-dependent FAD-linked oxidoreductase family.</text>
</comment>
<dbReference type="Pfam" id="PF01565">
    <property type="entry name" value="FAD_binding_4"/>
    <property type="match status" value="1"/>
</dbReference>
<feature type="domain" description="FAD-binding PCMH-type" evidence="4">
    <location>
        <begin position="165"/>
        <end position="344"/>
    </location>
</feature>
<keyword evidence="3" id="KW-0732">Signal</keyword>
<dbReference type="PANTHER" id="PTHR13878">
    <property type="entry name" value="GULONOLACTONE OXIDASE"/>
    <property type="match status" value="1"/>
</dbReference>
<sequence length="638" mass="69583">MQLIRALSIAAVLPLAAGQNTHVHPLFDYEVDSLNDEKLSKLLETRGDAVNSNLFRFGNGSPPNPDHLKTGACKVFPGDEAWPSQSVWDDFNELLGKNALIETVPLAAVCYQNLGVYDAAKCATVRERFTNQYTHEDDPTSVFWPLFQGRTCMPTENASSGNCTHGGSPVYAVNVSSVSQIQLAVNFARNANLRLVIKNTGHCYLGKSNGAGALSVWTHNLKDIQFYKQLDIPGYSGPALKVGAGVTVREVYEAADRNGVSALGGICESVGYAGGYVAGGGHTPLSGLYGMATDHVMALEVVTADGRYITASPESNTDLYWALRGGGGSTYGVVTSVIIRVHPAVPVVTSEFIFETSANVSADAFWEAFRTFLGFFPTYTGAGTYSWWSITPNAGAYSFRMMPFFAPNHTIASYEALVKPWFDRMRELGIVFTANTTQHSVYLSAYMSTWGSNVILNGAGRIMVPSNWLLPRRNWESPVKFNATLQAMRTYVDAGRILRGYHQEPGKRAGAGADNAVHPAWRETLSMLILGARVASQTPTTAEVKTSSLEMRDEIIPLFRSVAPESEGGGQYSNEANVDEPGWQEAFYGSNYGRLLEIKRKWDPARVFYATTGVGSEEWEVRDGEQGVQTQNGRLCRA</sequence>
<evidence type="ECO:0000259" key="4">
    <source>
        <dbReference type="PROSITE" id="PS51387"/>
    </source>
</evidence>
<keyword evidence="2" id="KW-0560">Oxidoreductase</keyword>